<dbReference type="InterPro" id="IPR019410">
    <property type="entry name" value="Methyltransf_16"/>
</dbReference>
<evidence type="ECO:0000313" key="1">
    <source>
        <dbReference type="EMBL" id="KAG7452596.1"/>
    </source>
</evidence>
<dbReference type="Proteomes" id="UP000812287">
    <property type="component" value="Unassembled WGS sequence"/>
</dbReference>
<dbReference type="GO" id="GO:0008757">
    <property type="term" value="F:S-adenosylmethionine-dependent methyltransferase activity"/>
    <property type="evidence" value="ECO:0007669"/>
    <property type="project" value="UniProtKB-ARBA"/>
</dbReference>
<gene>
    <name evidence="1" type="ORF">BT62DRAFT_1070346</name>
</gene>
<dbReference type="GeneID" id="66100938"/>
<dbReference type="Pfam" id="PF10294">
    <property type="entry name" value="Methyltransf_16"/>
    <property type="match status" value="1"/>
</dbReference>
<dbReference type="GO" id="GO:0005737">
    <property type="term" value="C:cytoplasm"/>
    <property type="evidence" value="ECO:0007669"/>
    <property type="project" value="TreeGrafter"/>
</dbReference>
<dbReference type="PANTHER" id="PTHR14614">
    <property type="entry name" value="HEPATOCELLULAR CARCINOMA-ASSOCIATED ANTIGEN"/>
    <property type="match status" value="1"/>
</dbReference>
<organism evidence="1 2">
    <name type="scientific">Guyanagaster necrorhizus</name>
    <dbReference type="NCBI Taxonomy" id="856835"/>
    <lineage>
        <taxon>Eukaryota</taxon>
        <taxon>Fungi</taxon>
        <taxon>Dikarya</taxon>
        <taxon>Basidiomycota</taxon>
        <taxon>Agaricomycotina</taxon>
        <taxon>Agaricomycetes</taxon>
        <taxon>Agaricomycetidae</taxon>
        <taxon>Agaricales</taxon>
        <taxon>Marasmiineae</taxon>
        <taxon>Physalacriaceae</taxon>
        <taxon>Guyanagaster</taxon>
    </lineage>
</organism>
<dbReference type="OrthoDB" id="194386at2759"/>
<dbReference type="Gene3D" id="3.40.50.150">
    <property type="entry name" value="Vaccinia Virus protein VP39"/>
    <property type="match status" value="1"/>
</dbReference>
<dbReference type="SUPFAM" id="SSF53335">
    <property type="entry name" value="S-adenosyl-L-methionine-dependent methyltransferases"/>
    <property type="match status" value="1"/>
</dbReference>
<comment type="caution">
    <text evidence="1">The sequence shown here is derived from an EMBL/GenBank/DDBJ whole genome shotgun (WGS) entry which is preliminary data.</text>
</comment>
<dbReference type="RefSeq" id="XP_043046096.1">
    <property type="nucleotide sequence ID" value="XM_043178644.1"/>
</dbReference>
<proteinExistence type="predicted"/>
<keyword evidence="2" id="KW-1185">Reference proteome</keyword>
<dbReference type="AlphaFoldDB" id="A0A9P7W392"/>
<dbReference type="EMBL" id="MU250523">
    <property type="protein sequence ID" value="KAG7452596.1"/>
    <property type="molecule type" value="Genomic_DNA"/>
</dbReference>
<reference evidence="1" key="1">
    <citation type="submission" date="2020-11" db="EMBL/GenBank/DDBJ databases">
        <title>Adaptations for nitrogen fixation in a non-lichenized fungal sporocarp promotes dispersal by wood-feeding termites.</title>
        <authorList>
            <consortium name="DOE Joint Genome Institute"/>
            <person name="Koch R.A."/>
            <person name="Yoon G."/>
            <person name="Arayal U."/>
            <person name="Lail K."/>
            <person name="Amirebrahimi M."/>
            <person name="Labutti K."/>
            <person name="Lipzen A."/>
            <person name="Riley R."/>
            <person name="Barry K."/>
            <person name="Henrissat B."/>
            <person name="Grigoriev I.V."/>
            <person name="Herr J.R."/>
            <person name="Aime M.C."/>
        </authorList>
    </citation>
    <scope>NUCLEOTIDE SEQUENCE</scope>
    <source>
        <strain evidence="1">MCA 3950</strain>
    </source>
</reference>
<evidence type="ECO:0000313" key="2">
    <source>
        <dbReference type="Proteomes" id="UP000812287"/>
    </source>
</evidence>
<name>A0A9P7W392_9AGAR</name>
<dbReference type="GO" id="GO:0005634">
    <property type="term" value="C:nucleus"/>
    <property type="evidence" value="ECO:0007669"/>
    <property type="project" value="TreeGrafter"/>
</dbReference>
<sequence>MPPCPAHATKHLPLLSYSFSPSLTFQLAQSDDGTSNGTALWLGGQVLSVYLARVVHPRLFQPGMRVIELGSGIGLSALVLSSLGWAVVATDLPTITTTILPRNISTNVPLLSSSSGEISIRQLDWTVQPNQWHDPLITSSFDLIITADTVYAPHLVQPLLRTLHALASSSSCPPPIFLCLERRDPALVDRVLSEARSHWGFKTEQVPCRKISKALDKSGLKWAKEVWDDVEIWKFTVNNNTSLISHLSSGRHLNDMSSSHPTVPFTFNQPLTFIKALADALALYVSHLSRSSVTFSWLVHQSSTFSSYLLHRPPPPRQSFLGTPAMRFEINVNDSSQHIKGTNSHNSINAKYRATNCHALNFSIHIAVFPNGTAFTSLLQYSSRLRGRLCLAVDKMSLLSEYQRPDGLPSRGIGLLIGCIWSRQPQRLRDVWLPVIHFTEASRTPLWGPRRTTWVEYPQGSAKTWGKLYGGRRCFTGRISQMSIIKHSNAVFSGSKSSGFSVSHRSANVQPFSQRILISSLRNWAASAPIHHAGTIDRMGIT</sequence>
<accession>A0A9P7W392</accession>
<protein>
    <submittedName>
        <fullName evidence="1">Uncharacterized protein</fullName>
    </submittedName>
</protein>
<dbReference type="PANTHER" id="PTHR14614:SF162">
    <property type="entry name" value="EXPRESSED PROTEIN"/>
    <property type="match status" value="1"/>
</dbReference>
<dbReference type="InterPro" id="IPR029063">
    <property type="entry name" value="SAM-dependent_MTases_sf"/>
</dbReference>